<feature type="compositionally biased region" description="Basic and acidic residues" evidence="13">
    <location>
        <begin position="443"/>
        <end position="468"/>
    </location>
</feature>
<dbReference type="Ensembl" id="ENSCMIT00000008037.1">
    <property type="protein sequence ID" value="ENSCMIP00000007810.1"/>
    <property type="gene ID" value="ENSCMIG00000004237.1"/>
</dbReference>
<dbReference type="FunFam" id="2.60.40.150:FF:000070">
    <property type="entry name" value="rab11 family-interacting protein 2 isoform X1"/>
    <property type="match status" value="1"/>
</dbReference>
<comment type="subunit">
    <text evidence="11">Homooligomerizes in a Rab11-independent manner. Forms a heterooligomeric complex with RAB11FIP4. Interacts with AP2A1, MYO5B, RAB25 and REPS1. Interacts with RAB11A and RAB11B (activated GTP-bound form). Interacts with NPC1L1. Interacts (via NPF motifs) with EHD1 and EHD3. Interacts with TICAM2; this interaction directs RAB11FIP2 to the phagosome. Interacts with RAB14 and RAB25 (GTP-bound forms).</text>
</comment>
<feature type="compositionally biased region" description="Basic and acidic residues" evidence="13">
    <location>
        <begin position="599"/>
        <end position="613"/>
    </location>
</feature>
<feature type="region of interest" description="Disordered" evidence="13">
    <location>
        <begin position="226"/>
        <end position="245"/>
    </location>
</feature>
<dbReference type="PANTHER" id="PTHR15746:SF22">
    <property type="entry name" value="RAB11 FAMILY-INTERACTING PROTEIN 1"/>
    <property type="match status" value="1"/>
</dbReference>
<evidence type="ECO:0000256" key="12">
    <source>
        <dbReference type="ARBA" id="ARBA00071491"/>
    </source>
</evidence>
<dbReference type="SUPFAM" id="SSF144270">
    <property type="entry name" value="Eferin C-derminal domain-like"/>
    <property type="match status" value="1"/>
</dbReference>
<dbReference type="InterPro" id="IPR037245">
    <property type="entry name" value="FIP-RBD_C_sf"/>
</dbReference>
<evidence type="ECO:0000256" key="11">
    <source>
        <dbReference type="ARBA" id="ARBA00062390"/>
    </source>
</evidence>
<dbReference type="GO" id="GO:0005886">
    <property type="term" value="C:plasma membrane"/>
    <property type="evidence" value="ECO:0007669"/>
    <property type="project" value="UniProtKB-SubCell"/>
</dbReference>
<evidence type="ECO:0000256" key="4">
    <source>
        <dbReference type="ARBA" id="ARBA00022475"/>
    </source>
</evidence>
<dbReference type="CDD" id="cd08682">
    <property type="entry name" value="C2_Rab11-FIP_classI"/>
    <property type="match status" value="1"/>
</dbReference>
<keyword evidence="6" id="KW-0677">Repeat</keyword>
<keyword evidence="7" id="KW-0967">Endosome</keyword>
<feature type="domain" description="C2" evidence="14">
    <location>
        <begin position="1"/>
        <end position="119"/>
    </location>
</feature>
<comment type="subcellular location">
    <subcellularLocation>
        <location evidence="1">Cell membrane</location>
        <topology evidence="1">Peripheral membrane protein</topology>
    </subcellularLocation>
    <subcellularLocation>
        <location evidence="2">Recycling endosome membrane</location>
        <topology evidence="2">Peripheral membrane protein</topology>
    </subcellularLocation>
</comment>
<feature type="region of interest" description="Disordered" evidence="13">
    <location>
        <begin position="787"/>
        <end position="813"/>
    </location>
</feature>
<dbReference type="Proteomes" id="UP000314986">
    <property type="component" value="Unassembled WGS sequence"/>
</dbReference>
<dbReference type="GO" id="GO:0015031">
    <property type="term" value="P:protein transport"/>
    <property type="evidence" value="ECO:0007669"/>
    <property type="project" value="UniProtKB-KW"/>
</dbReference>
<name>A0A4W3GXS5_CALMI</name>
<dbReference type="InParanoid" id="A0A4W3GXS5"/>
<gene>
    <name evidence="16" type="primary">LOC103190793</name>
</gene>
<dbReference type="FunCoup" id="A0A4W3GXS5">
    <property type="interactions" value="86"/>
</dbReference>
<dbReference type="SUPFAM" id="SSF49562">
    <property type="entry name" value="C2 domain (Calcium/lipid-binding domain, CaLB)"/>
    <property type="match status" value="1"/>
</dbReference>
<feature type="compositionally biased region" description="Polar residues" evidence="13">
    <location>
        <begin position="1027"/>
        <end position="1036"/>
    </location>
</feature>
<keyword evidence="4" id="KW-1003">Cell membrane</keyword>
<feature type="region of interest" description="Disordered" evidence="13">
    <location>
        <begin position="942"/>
        <end position="1051"/>
    </location>
</feature>
<dbReference type="Gene3D" id="1.20.5.2440">
    <property type="match status" value="1"/>
</dbReference>
<reference evidence="17" key="3">
    <citation type="journal article" date="2014" name="Nature">
        <title>Elephant shark genome provides unique insights into gnathostome evolution.</title>
        <authorList>
            <consortium name="International Elephant Shark Genome Sequencing Consortium"/>
            <person name="Venkatesh B."/>
            <person name="Lee A.P."/>
            <person name="Ravi V."/>
            <person name="Maurya A.K."/>
            <person name="Lian M.M."/>
            <person name="Swann J.B."/>
            <person name="Ohta Y."/>
            <person name="Flajnik M.F."/>
            <person name="Sutoh Y."/>
            <person name="Kasahara M."/>
            <person name="Hoon S."/>
            <person name="Gangu V."/>
            <person name="Roy S.W."/>
            <person name="Irimia M."/>
            <person name="Korzh V."/>
            <person name="Kondrychyn I."/>
            <person name="Lim Z.W."/>
            <person name="Tay B.H."/>
            <person name="Tohari S."/>
            <person name="Kong K.W."/>
            <person name="Ho S."/>
            <person name="Lorente-Galdos B."/>
            <person name="Quilez J."/>
            <person name="Marques-Bonet T."/>
            <person name="Raney B.J."/>
            <person name="Ingham P.W."/>
            <person name="Tay A."/>
            <person name="Hillier L.W."/>
            <person name="Minx P."/>
            <person name="Boehm T."/>
            <person name="Wilson R.K."/>
            <person name="Brenner S."/>
            <person name="Warren W.C."/>
        </authorList>
    </citation>
    <scope>NUCLEOTIDE SEQUENCE [LARGE SCALE GENOMIC DNA]</scope>
</reference>
<reference evidence="17" key="2">
    <citation type="journal article" date="2007" name="PLoS Biol.">
        <title>Survey sequencing and comparative analysis of the elephant shark (Callorhinchus milii) genome.</title>
        <authorList>
            <person name="Venkatesh B."/>
            <person name="Kirkness E.F."/>
            <person name="Loh Y.H."/>
            <person name="Halpern A.L."/>
            <person name="Lee A.P."/>
            <person name="Johnson J."/>
            <person name="Dandona N."/>
            <person name="Viswanathan L.D."/>
            <person name="Tay A."/>
            <person name="Venter J.C."/>
            <person name="Strausberg R.L."/>
            <person name="Brenner S."/>
        </authorList>
    </citation>
    <scope>NUCLEOTIDE SEQUENCE [LARGE SCALE GENOMIC DNA]</scope>
</reference>
<dbReference type="InterPro" id="IPR035892">
    <property type="entry name" value="C2_domain_sf"/>
</dbReference>
<dbReference type="SMART" id="SM00239">
    <property type="entry name" value="C2"/>
    <property type="match status" value="1"/>
</dbReference>
<dbReference type="GO" id="GO:0023052">
    <property type="term" value="P:signaling"/>
    <property type="evidence" value="ECO:0007669"/>
    <property type="project" value="UniProtKB-ARBA"/>
</dbReference>
<evidence type="ECO:0000256" key="5">
    <source>
        <dbReference type="ARBA" id="ARBA00022553"/>
    </source>
</evidence>
<dbReference type="PROSITE" id="PS50004">
    <property type="entry name" value="C2"/>
    <property type="match status" value="1"/>
</dbReference>
<dbReference type="STRING" id="7868.ENSCMIP00000007810"/>
<evidence type="ECO:0000259" key="14">
    <source>
        <dbReference type="PROSITE" id="PS50004"/>
    </source>
</evidence>
<feature type="compositionally biased region" description="Low complexity" evidence="13">
    <location>
        <begin position="1079"/>
        <end position="1103"/>
    </location>
</feature>
<dbReference type="PANTHER" id="PTHR15746">
    <property type="entry name" value="RAB11-RELATED"/>
    <property type="match status" value="1"/>
</dbReference>
<protein>
    <recommendedName>
        <fullName evidence="12">Rab11 family-interacting protein 2</fullName>
    </recommendedName>
</protein>
<accession>A0A4W3GXS5</accession>
<reference evidence="17" key="1">
    <citation type="journal article" date="2006" name="Science">
        <title>Ancient noncoding elements conserved in the human genome.</title>
        <authorList>
            <person name="Venkatesh B."/>
            <person name="Kirkness E.F."/>
            <person name="Loh Y.H."/>
            <person name="Halpern A.L."/>
            <person name="Lee A.P."/>
            <person name="Johnson J."/>
            <person name="Dandona N."/>
            <person name="Viswanathan L.D."/>
            <person name="Tay A."/>
            <person name="Venter J.C."/>
            <person name="Strausberg R.L."/>
            <person name="Brenner S."/>
        </authorList>
    </citation>
    <scope>NUCLEOTIDE SEQUENCE [LARGE SCALE GENOMIC DNA]</scope>
</reference>
<evidence type="ECO:0000313" key="17">
    <source>
        <dbReference type="Proteomes" id="UP000314986"/>
    </source>
</evidence>
<keyword evidence="8" id="KW-0653">Protein transport</keyword>
<sequence length="1256" mass="136484">MSLADQNKVWSPTHVKVVVLQARGLRAKGKEATNDAYVIMQLGKEKYSSSVKEKSQEPFWREEAEFELPVVLQGNSDKYTLHLIVMHRALVGLDKFLGQASINLSELSDKRASNKTGWYKLTSKPGKKPKERGEIEADIRFVRNSMTASMFDLSMKDKSRSRFGKLKDKVTGGKKKAGGMSDSASAIVPSLSGGLDSDDDRPEPDTKKKSKLRTLFAKSNLQRTSLSQSMSVLPTSPHTITTGTDTEGHFTEIKLHTSTDEESSGRADKKLHVPKIMTHKRTASADTKQQSFLPGSNAKKEGLGLGLFGGLRGKPDSGSQSNLCINGSHVYSEEPSASLQPKNQAISRSMQNLTGPFSGSVEDLRYPTYRTQGSTENLAPSLASGLLDTGEDGLEPRRPEPPKEDKRGGGLLGLVTGKKAEPASETSAVTKEALGDSGEEETESTRSEVLKVPVDNRKEESKKEEGRKGLFSLVTGKRDTKKLEVPEATEAKEPMAESMEEEEGRKPAGNSIWASRTAASKPKLDLSLKAETKAQLLPSPPPASPPPASDTPFPKPNPVTSTPQSEAEPEEPSGSAKNFTCLHLSFSPPPTLSQRQRSSLKEHSTPGHADRNSVPEFSPSPVPDISGTSPSLVEPTSFRFLVPGEDGERRAAESHGVEVHKGFTSCIADKEGPLLSLRQEMTRDALAKTGRRSSFKVEHELKDRDWEQLREDQERASSPTDRTALVQSAVLFAHLPSGTSTAAQRGYLSEVELKVNTSPAVYSGQKPPPIPAPRKVIRIQQEISGEGASLGLEKAREDLSRPSQDPALLDKDLLIEDSDRPLIESPDEARKKPSGFKWKENVALMAEVQGMIDNVPSWDSSEGGEEEEDWEVIGRSEVDPTLLPGNLPAIPEKWEVTSEDDLITSGVKSEEPGVWKPIAEYRDGSQKSTINLTHLLDLGSEDLGNRELPRAGNDIPWEIPSGERNPYGIPAPEMINAELETVREQSSGMPLLEPEPSVRSSDAVAKDSDDTGSQLPPDPVVSPGENKASSLRNSQLYLAEEPPNRSTAKQQAAVLPNLVKTASSLDSDQLKYSSPVPESTALRLSPSPPSSSSSLSTLASSPSKWPLSDIARLTTGPTTCDLDFSGQKRAFEARVLPTETWIIQGQGSVAGMPSAIRPHPVKPLKAGIWNSKSPEGREGRSGAVDADLSEPEAAYAQLTRAELVQLLLRQKETVVKKDDHIRELEDYIDNLLVRVMETTPSILRTVAPPTKKAERV</sequence>
<dbReference type="AlphaFoldDB" id="A0A4W3GXS5"/>
<feature type="region of interest" description="Disordered" evidence="13">
    <location>
        <begin position="854"/>
        <end position="888"/>
    </location>
</feature>
<evidence type="ECO:0000256" key="10">
    <source>
        <dbReference type="ARBA" id="ARBA00055128"/>
    </source>
</evidence>
<dbReference type="Gene3D" id="2.60.40.150">
    <property type="entry name" value="C2 domain"/>
    <property type="match status" value="1"/>
</dbReference>
<dbReference type="InterPro" id="IPR037789">
    <property type="entry name" value="FIP_classI"/>
</dbReference>
<reference evidence="16" key="4">
    <citation type="submission" date="2025-08" db="UniProtKB">
        <authorList>
            <consortium name="Ensembl"/>
        </authorList>
    </citation>
    <scope>IDENTIFICATION</scope>
</reference>
<dbReference type="PROSITE" id="PS51511">
    <property type="entry name" value="FIP_RBD"/>
    <property type="match status" value="1"/>
</dbReference>
<evidence type="ECO:0000256" key="1">
    <source>
        <dbReference type="ARBA" id="ARBA00004202"/>
    </source>
</evidence>
<evidence type="ECO:0000256" key="2">
    <source>
        <dbReference type="ARBA" id="ARBA00004654"/>
    </source>
</evidence>
<keyword evidence="5" id="KW-0597">Phosphoprotein</keyword>
<feature type="region of interest" description="Disordered" evidence="13">
    <location>
        <begin position="164"/>
        <end position="213"/>
    </location>
</feature>
<keyword evidence="17" id="KW-1185">Reference proteome</keyword>
<dbReference type="GO" id="GO:0045055">
    <property type="term" value="P:regulated exocytosis"/>
    <property type="evidence" value="ECO:0007669"/>
    <property type="project" value="TreeGrafter"/>
</dbReference>
<feature type="compositionally biased region" description="Basic and acidic residues" evidence="13">
    <location>
        <begin position="476"/>
        <end position="495"/>
    </location>
</feature>
<evidence type="ECO:0000256" key="7">
    <source>
        <dbReference type="ARBA" id="ARBA00022753"/>
    </source>
</evidence>
<feature type="compositionally biased region" description="Basic and acidic residues" evidence="13">
    <location>
        <begin position="522"/>
        <end position="532"/>
    </location>
</feature>
<feature type="compositionally biased region" description="Basic and acidic residues" evidence="13">
    <location>
        <begin position="394"/>
        <end position="408"/>
    </location>
</feature>
<dbReference type="InterPro" id="IPR019018">
    <property type="entry name" value="Rab-bd_FIP-RBD"/>
</dbReference>
<feature type="region of interest" description="Disordered" evidence="13">
    <location>
        <begin position="1066"/>
        <end position="1108"/>
    </location>
</feature>
<dbReference type="Pfam" id="PF00168">
    <property type="entry name" value="C2"/>
    <property type="match status" value="1"/>
</dbReference>
<dbReference type="FunFam" id="1.20.5.2440:FF:000002">
    <property type="entry name" value="rab11 family-interacting protein 2 isoform X1"/>
    <property type="match status" value="1"/>
</dbReference>
<dbReference type="InterPro" id="IPR000008">
    <property type="entry name" value="C2_dom"/>
</dbReference>
<reference evidence="16" key="5">
    <citation type="submission" date="2025-09" db="UniProtKB">
        <authorList>
            <consortium name="Ensembl"/>
        </authorList>
    </citation>
    <scope>IDENTIFICATION</scope>
</reference>
<evidence type="ECO:0000256" key="3">
    <source>
        <dbReference type="ARBA" id="ARBA00022448"/>
    </source>
</evidence>
<dbReference type="GeneTree" id="ENSGT00940000159649"/>
<evidence type="ECO:0000256" key="9">
    <source>
        <dbReference type="ARBA" id="ARBA00023136"/>
    </source>
</evidence>
<feature type="domain" description="FIP-RBD" evidence="15">
    <location>
        <begin position="1184"/>
        <end position="1246"/>
    </location>
</feature>
<organism evidence="16 17">
    <name type="scientific">Callorhinchus milii</name>
    <name type="common">Ghost shark</name>
    <dbReference type="NCBI Taxonomy" id="7868"/>
    <lineage>
        <taxon>Eukaryota</taxon>
        <taxon>Metazoa</taxon>
        <taxon>Chordata</taxon>
        <taxon>Craniata</taxon>
        <taxon>Vertebrata</taxon>
        <taxon>Chondrichthyes</taxon>
        <taxon>Holocephali</taxon>
        <taxon>Chimaeriformes</taxon>
        <taxon>Callorhinchidae</taxon>
        <taxon>Callorhinchus</taxon>
    </lineage>
</organism>
<feature type="compositionally biased region" description="Acidic residues" evidence="13">
    <location>
        <begin position="862"/>
        <end position="871"/>
    </location>
</feature>
<evidence type="ECO:0000256" key="6">
    <source>
        <dbReference type="ARBA" id="ARBA00022737"/>
    </source>
</evidence>
<evidence type="ECO:0000259" key="15">
    <source>
        <dbReference type="PROSITE" id="PS51511"/>
    </source>
</evidence>
<keyword evidence="3" id="KW-0813">Transport</keyword>
<dbReference type="GO" id="GO:0055038">
    <property type="term" value="C:recycling endosome membrane"/>
    <property type="evidence" value="ECO:0007669"/>
    <property type="project" value="UniProtKB-SubCell"/>
</dbReference>
<comment type="function">
    <text evidence="10">A Rab11 effector binding preferentially phosphatidylinositol 3,4,5-trisphosphate (PtdInsP3) and phosphatidic acid (PA) and acting in the regulation of the transport of vesicles from the endosomal recycling compartment (ERC) to the plasma membrane. Involved in insulin granule exocytosis. Also involved in receptor-mediated endocytosis and membrane trafficking of recycling endosomes, probably originating from clathrin-coated vesicles. Required in a complex with MYO5B and RAB11 for the transport of NPC1L1 to the plasma membrane. Also acts as a regulator of cell polarity. Plays an essential role in phagocytosis through a mechanism involving TICAM2, RAC1 and CDC42 Rho GTPases for controlling actin-dynamics.</text>
</comment>
<feature type="region of interest" description="Disordered" evidence="13">
    <location>
        <begin position="372"/>
        <end position="634"/>
    </location>
</feature>
<dbReference type="GO" id="GO:0007154">
    <property type="term" value="P:cell communication"/>
    <property type="evidence" value="ECO:0007669"/>
    <property type="project" value="UniProtKB-ARBA"/>
</dbReference>
<dbReference type="GO" id="GO:0031267">
    <property type="term" value="F:small GTPase binding"/>
    <property type="evidence" value="ECO:0007669"/>
    <property type="project" value="InterPro"/>
</dbReference>
<proteinExistence type="predicted"/>
<feature type="compositionally biased region" description="Pro residues" evidence="13">
    <location>
        <begin position="538"/>
        <end position="557"/>
    </location>
</feature>
<keyword evidence="9" id="KW-0472">Membrane</keyword>
<evidence type="ECO:0000256" key="13">
    <source>
        <dbReference type="SAM" id="MobiDB-lite"/>
    </source>
</evidence>
<evidence type="ECO:0000313" key="16">
    <source>
        <dbReference type="Ensembl" id="ENSCMIP00000007810.1"/>
    </source>
</evidence>
<dbReference type="OMA" id="PAPEMIN"/>
<evidence type="ECO:0000256" key="8">
    <source>
        <dbReference type="ARBA" id="ARBA00022927"/>
    </source>
</evidence>
<dbReference type="Pfam" id="PF09457">
    <property type="entry name" value="RBD-FIP"/>
    <property type="match status" value="1"/>
</dbReference>